<keyword evidence="2" id="KW-1185">Reference proteome</keyword>
<evidence type="ECO:0000313" key="2">
    <source>
        <dbReference type="Proteomes" id="UP000182237"/>
    </source>
</evidence>
<organism evidence="1 2">
    <name type="scientific">Corynebacterium timonense</name>
    <dbReference type="NCBI Taxonomy" id="441500"/>
    <lineage>
        <taxon>Bacteria</taxon>
        <taxon>Bacillati</taxon>
        <taxon>Actinomycetota</taxon>
        <taxon>Actinomycetes</taxon>
        <taxon>Mycobacteriales</taxon>
        <taxon>Corynebacteriaceae</taxon>
        <taxon>Corynebacterium</taxon>
    </lineage>
</organism>
<dbReference type="STRING" id="1203190.GCA_000312345_01983"/>
<dbReference type="Proteomes" id="UP000182237">
    <property type="component" value="Chromosome I"/>
</dbReference>
<reference evidence="1 2" key="1">
    <citation type="submission" date="2016-10" db="EMBL/GenBank/DDBJ databases">
        <authorList>
            <person name="de Groot N.N."/>
        </authorList>
    </citation>
    <scope>NUCLEOTIDE SEQUENCE [LARGE SCALE GENOMIC DNA]</scope>
    <source>
        <strain evidence="1 2">DSM 45434</strain>
    </source>
</reference>
<accession>A0A1H1VC25</accession>
<dbReference type="AlphaFoldDB" id="A0A1H1VC25"/>
<protein>
    <submittedName>
        <fullName evidence="1">Uncharacterized protein</fullName>
    </submittedName>
</protein>
<sequence length="44" mass="4657">MKPMTPDAQSPHPWPFDDADIVNIYPVQLAHDPQGGVGAGVCIA</sequence>
<dbReference type="EMBL" id="LT629765">
    <property type="protein sequence ID" value="SDS82322.1"/>
    <property type="molecule type" value="Genomic_DNA"/>
</dbReference>
<evidence type="ECO:0000313" key="1">
    <source>
        <dbReference type="EMBL" id="SDS82322.1"/>
    </source>
</evidence>
<name>A0A1H1VC25_9CORY</name>
<proteinExistence type="predicted"/>
<gene>
    <name evidence="1" type="ORF">SAMN04488539_2471</name>
</gene>